<dbReference type="AlphaFoldDB" id="A0A0E0DB08"/>
<dbReference type="HOGENOM" id="CLU_1257834_0_0_1"/>
<accession>A0A0E0DB08</accession>
<protein>
    <submittedName>
        <fullName evidence="1">Uncharacterized protein</fullName>
    </submittedName>
</protein>
<dbReference type="Proteomes" id="UP000008021">
    <property type="component" value="Chromosome 4"/>
</dbReference>
<sequence>MALIAHYEKNCFEQDLSLCMVSERASRNLWNLLTEGSKSLMEAKAQLFRRMHWVDKCNKRFQCMLYLNTCHTLLSNSMLNSGGCWQKSICLITLLDKRICSCSKQVQSSTLLCWLEWPLLIICKHPETLEAVTWMLTCMLGMTGSNHNMEPLSFLLSLFQFTVSIEMKTTWLSELETIKHTLFMSIKLPDCSFGRREVPWDPGDMNFCGSLALAWGQADF</sequence>
<evidence type="ECO:0000313" key="1">
    <source>
        <dbReference type="EnsemblPlants" id="OMERI04G03200.1"/>
    </source>
</evidence>
<proteinExistence type="predicted"/>
<name>A0A0E0DB08_9ORYZ</name>
<dbReference type="STRING" id="40149.A0A0E0DB08"/>
<dbReference type="EnsemblPlants" id="OMERI04G03200.1">
    <property type="protein sequence ID" value="OMERI04G03200.1"/>
    <property type="gene ID" value="OMERI04G03200"/>
</dbReference>
<organism evidence="1">
    <name type="scientific">Oryza meridionalis</name>
    <dbReference type="NCBI Taxonomy" id="40149"/>
    <lineage>
        <taxon>Eukaryota</taxon>
        <taxon>Viridiplantae</taxon>
        <taxon>Streptophyta</taxon>
        <taxon>Embryophyta</taxon>
        <taxon>Tracheophyta</taxon>
        <taxon>Spermatophyta</taxon>
        <taxon>Magnoliopsida</taxon>
        <taxon>Liliopsida</taxon>
        <taxon>Poales</taxon>
        <taxon>Poaceae</taxon>
        <taxon>BOP clade</taxon>
        <taxon>Oryzoideae</taxon>
        <taxon>Oryzeae</taxon>
        <taxon>Oryzinae</taxon>
        <taxon>Oryza</taxon>
    </lineage>
</organism>
<reference evidence="1" key="2">
    <citation type="submission" date="2018-05" db="EMBL/GenBank/DDBJ databases">
        <title>OmerRS3 (Oryza meridionalis Reference Sequence Version 3).</title>
        <authorList>
            <person name="Zhang J."/>
            <person name="Kudrna D."/>
            <person name="Lee S."/>
            <person name="Talag J."/>
            <person name="Welchert J."/>
            <person name="Wing R.A."/>
        </authorList>
    </citation>
    <scope>NUCLEOTIDE SEQUENCE [LARGE SCALE GENOMIC DNA]</scope>
    <source>
        <strain evidence="1">cv. OR44</strain>
    </source>
</reference>
<reference evidence="1" key="1">
    <citation type="submission" date="2015-04" db="UniProtKB">
        <authorList>
            <consortium name="EnsemblPlants"/>
        </authorList>
    </citation>
    <scope>IDENTIFICATION</scope>
</reference>
<keyword evidence="2" id="KW-1185">Reference proteome</keyword>
<evidence type="ECO:0000313" key="2">
    <source>
        <dbReference type="Proteomes" id="UP000008021"/>
    </source>
</evidence>
<dbReference type="Gramene" id="OMERI04G03200.1">
    <property type="protein sequence ID" value="OMERI04G03200.1"/>
    <property type="gene ID" value="OMERI04G03200"/>
</dbReference>